<protein>
    <submittedName>
        <fullName evidence="12">Phosphomannomutase</fullName>
        <ecNumber evidence="12">5.4.2.8</ecNumber>
    </submittedName>
</protein>
<dbReference type="CDD" id="cd03089">
    <property type="entry name" value="PMM_PGM"/>
    <property type="match status" value="1"/>
</dbReference>
<dbReference type="Pfam" id="PF00408">
    <property type="entry name" value="PGM_PMM_IV"/>
    <property type="match status" value="1"/>
</dbReference>
<dbReference type="SUPFAM" id="SSF55957">
    <property type="entry name" value="Phosphoglucomutase, C-terminal domain"/>
    <property type="match status" value="1"/>
</dbReference>
<name>A0A212KMQ2_9PROT</name>
<dbReference type="PANTHER" id="PTHR43771">
    <property type="entry name" value="PHOSPHOMANNOMUTASE"/>
    <property type="match status" value="1"/>
</dbReference>
<dbReference type="InterPro" id="IPR005846">
    <property type="entry name" value="A-D-PHexomutase_a/b/a-III"/>
</dbReference>
<evidence type="ECO:0000259" key="11">
    <source>
        <dbReference type="Pfam" id="PF02880"/>
    </source>
</evidence>
<dbReference type="InterPro" id="IPR036900">
    <property type="entry name" value="A-D-PHexomutase_C_sf"/>
</dbReference>
<feature type="domain" description="Alpha-D-phosphohexomutase C-terminal" evidence="8">
    <location>
        <begin position="374"/>
        <end position="447"/>
    </location>
</feature>
<gene>
    <name evidence="12" type="primary">exoC</name>
    <name evidence="12" type="ORF">KL86APRO_30419</name>
</gene>
<keyword evidence="3" id="KW-0597">Phosphoprotein</keyword>
<dbReference type="AlphaFoldDB" id="A0A212KMQ2"/>
<dbReference type="InterPro" id="IPR005845">
    <property type="entry name" value="A-D-PHexomutase_a/b/a-II"/>
</dbReference>
<evidence type="ECO:0000256" key="6">
    <source>
        <dbReference type="ARBA" id="ARBA00023235"/>
    </source>
</evidence>
<dbReference type="GO" id="GO:0005975">
    <property type="term" value="P:carbohydrate metabolic process"/>
    <property type="evidence" value="ECO:0007669"/>
    <property type="project" value="InterPro"/>
</dbReference>
<organism evidence="12">
    <name type="scientific">uncultured Alphaproteobacteria bacterium</name>
    <dbReference type="NCBI Taxonomy" id="91750"/>
    <lineage>
        <taxon>Bacteria</taxon>
        <taxon>Pseudomonadati</taxon>
        <taxon>Pseudomonadota</taxon>
        <taxon>Alphaproteobacteria</taxon>
        <taxon>environmental samples</taxon>
    </lineage>
</organism>
<evidence type="ECO:0000256" key="1">
    <source>
        <dbReference type="ARBA" id="ARBA00001946"/>
    </source>
</evidence>
<dbReference type="PROSITE" id="PS00710">
    <property type="entry name" value="PGM_PMM"/>
    <property type="match status" value="1"/>
</dbReference>
<proteinExistence type="inferred from homology"/>
<evidence type="ECO:0000256" key="7">
    <source>
        <dbReference type="RuleBase" id="RU004326"/>
    </source>
</evidence>
<dbReference type="Pfam" id="PF02878">
    <property type="entry name" value="PGM_PMM_I"/>
    <property type="match status" value="1"/>
</dbReference>
<evidence type="ECO:0000259" key="9">
    <source>
        <dbReference type="Pfam" id="PF02878"/>
    </source>
</evidence>
<dbReference type="NCBIfam" id="NF046027">
    <property type="entry name" value="PhglucPhmanMutPgmG"/>
    <property type="match status" value="1"/>
</dbReference>
<evidence type="ECO:0000256" key="2">
    <source>
        <dbReference type="ARBA" id="ARBA00010231"/>
    </source>
</evidence>
<dbReference type="InterPro" id="IPR005841">
    <property type="entry name" value="Alpha-D-phosphohexomutase_SF"/>
</dbReference>
<keyword evidence="6 12" id="KW-0413">Isomerase</keyword>
<comment type="cofactor">
    <cofactor evidence="1">
        <name>Mg(2+)</name>
        <dbReference type="ChEBI" id="CHEBI:18420"/>
    </cofactor>
</comment>
<dbReference type="GO" id="GO:0000287">
    <property type="term" value="F:magnesium ion binding"/>
    <property type="evidence" value="ECO:0007669"/>
    <property type="project" value="InterPro"/>
</dbReference>
<evidence type="ECO:0000313" key="12">
    <source>
        <dbReference type="EMBL" id="SBW12928.1"/>
    </source>
</evidence>
<keyword evidence="4 7" id="KW-0479">Metal-binding</keyword>
<dbReference type="Gene3D" id="3.30.310.50">
    <property type="entry name" value="Alpha-D-phosphohexomutase, C-terminal domain"/>
    <property type="match status" value="1"/>
</dbReference>
<dbReference type="Pfam" id="PF02880">
    <property type="entry name" value="PGM_PMM_III"/>
    <property type="match status" value="1"/>
</dbReference>
<dbReference type="InterPro" id="IPR005844">
    <property type="entry name" value="A-D-PHexomutase_a/b/a-I"/>
</dbReference>
<dbReference type="Pfam" id="PF02879">
    <property type="entry name" value="PGM_PMM_II"/>
    <property type="match status" value="1"/>
</dbReference>
<comment type="similarity">
    <text evidence="2 7">Belongs to the phosphohexose mutase family.</text>
</comment>
<feature type="domain" description="Alpha-D-phosphohexomutase alpha/beta/alpha" evidence="9">
    <location>
        <begin position="14"/>
        <end position="125"/>
    </location>
</feature>
<dbReference type="GO" id="GO:0004615">
    <property type="term" value="F:phosphomannomutase activity"/>
    <property type="evidence" value="ECO:0007669"/>
    <property type="project" value="UniProtKB-EC"/>
</dbReference>
<dbReference type="InterPro" id="IPR016055">
    <property type="entry name" value="A-D-PHexomutase_a/b/a-I/II/III"/>
</dbReference>
<dbReference type="SUPFAM" id="SSF53738">
    <property type="entry name" value="Phosphoglucomutase, first 3 domains"/>
    <property type="match status" value="3"/>
</dbReference>
<dbReference type="EMBL" id="FLUO01000003">
    <property type="protein sequence ID" value="SBW12928.1"/>
    <property type="molecule type" value="Genomic_DNA"/>
</dbReference>
<dbReference type="PANTHER" id="PTHR43771:SF2">
    <property type="entry name" value="PHOSPHOMANNOMUTASE_PHOSPHOGLUCOMUTASE"/>
    <property type="match status" value="1"/>
</dbReference>
<reference evidence="12" key="1">
    <citation type="submission" date="2016-04" db="EMBL/GenBank/DDBJ databases">
        <authorList>
            <person name="Evans L.H."/>
            <person name="Alamgir A."/>
            <person name="Owens N."/>
            <person name="Weber N.D."/>
            <person name="Virtaneva K."/>
            <person name="Barbian K."/>
            <person name="Babar A."/>
            <person name="Rosenke K."/>
        </authorList>
    </citation>
    <scope>NUCLEOTIDE SEQUENCE</scope>
    <source>
        <strain evidence="12">86</strain>
    </source>
</reference>
<evidence type="ECO:0000256" key="3">
    <source>
        <dbReference type="ARBA" id="ARBA00022553"/>
    </source>
</evidence>
<dbReference type="InterPro" id="IPR005843">
    <property type="entry name" value="A-D-PHexomutase_C"/>
</dbReference>
<dbReference type="InterPro" id="IPR016066">
    <property type="entry name" value="A-D-PHexomutase_CS"/>
</dbReference>
<evidence type="ECO:0000259" key="8">
    <source>
        <dbReference type="Pfam" id="PF00408"/>
    </source>
</evidence>
<evidence type="ECO:0000256" key="4">
    <source>
        <dbReference type="ARBA" id="ARBA00022723"/>
    </source>
</evidence>
<accession>A0A212KMQ2</accession>
<evidence type="ECO:0000259" key="10">
    <source>
        <dbReference type="Pfam" id="PF02879"/>
    </source>
</evidence>
<evidence type="ECO:0000256" key="5">
    <source>
        <dbReference type="ARBA" id="ARBA00022842"/>
    </source>
</evidence>
<sequence length="469" mass="48892">MRGHAHSFDPAILRDYDIRGVVGRNLRIADAVALGLAFGSELAERGGRDVVVGRDGRMSSPDLAAALIDGLTATGMSVLRIGCGPTPMLHFAVAELGADAGIMVTASHNPPDHNGFKMSMQGRALFGPDIRALGRRAAAGAFVSGEGAEGGYEVAGAYVARLLRDVAPARPLDVVWDCGSGATGPVVRDLVKGLPGRHTVLFDAVDGAFPHHHPDPAVPENLAHLVDAVRERGADVGFAFDGDGDRLGVVDDRGEILWGDRVLALLAEEVLARRPGATILGDVKASRVLFDRIRALGGVPVMTRTGHSRVRARMAETGAPLAGEMSGHIFFADGYIGCDDGLYAALRLLQALSQRPDRLSDWHGALPRLWATPEIRIPCDDDLKFGVVDAAAAALDAAGVAYDDTDGVRVACAGGWWLLRASNTQAELVVRCEAETAAQLAAAKAAATEALAGVGIAPPAGLASHHEAG</sequence>
<keyword evidence="5 7" id="KW-0460">Magnesium</keyword>
<dbReference type="EC" id="5.4.2.8" evidence="12"/>
<feature type="domain" description="Alpha-D-phosphohexomutase alpha/beta/alpha" evidence="10">
    <location>
        <begin position="158"/>
        <end position="254"/>
    </location>
</feature>
<feature type="domain" description="Alpha-D-phosphohexomutase alpha/beta/alpha" evidence="11">
    <location>
        <begin position="258"/>
        <end position="365"/>
    </location>
</feature>
<dbReference type="Gene3D" id="3.40.120.10">
    <property type="entry name" value="Alpha-D-Glucose-1,6-Bisphosphate, subunit A, domain 3"/>
    <property type="match status" value="3"/>
</dbReference>
<dbReference type="PRINTS" id="PR00509">
    <property type="entry name" value="PGMPMM"/>
</dbReference>